<sequence>MAIQAADFDATLSAAAGDDPVLLAELRAGFVESLTHQVDLLHRARCDGNWEMAALRLRGLGASFHSPDLVDLSVLALDSAPGDPVVLRRFRQLMKDFGVGRAD</sequence>
<reference evidence="1 2" key="1">
    <citation type="submission" date="2019-12" db="EMBL/GenBank/DDBJ databases">
        <title>Genomic-based taxomic classification of the family Erythrobacteraceae.</title>
        <authorList>
            <person name="Xu L."/>
        </authorList>
    </citation>
    <scope>NUCLEOTIDE SEQUENCE [LARGE SCALE GENOMIC DNA]</scope>
    <source>
        <strain evidence="1 2">S36</strain>
    </source>
</reference>
<organism evidence="1 2">
    <name type="scientific">Croceibacterium xixiisoli</name>
    <dbReference type="NCBI Taxonomy" id="1476466"/>
    <lineage>
        <taxon>Bacteria</taxon>
        <taxon>Pseudomonadati</taxon>
        <taxon>Pseudomonadota</taxon>
        <taxon>Alphaproteobacteria</taxon>
        <taxon>Sphingomonadales</taxon>
        <taxon>Erythrobacteraceae</taxon>
        <taxon>Croceibacterium</taxon>
    </lineage>
</organism>
<dbReference type="RefSeq" id="WP_161391585.1">
    <property type="nucleotide sequence ID" value="NZ_JBHSCP010000001.1"/>
</dbReference>
<dbReference type="EMBL" id="WTYJ01000002">
    <property type="protein sequence ID" value="MXO99902.1"/>
    <property type="molecule type" value="Genomic_DNA"/>
</dbReference>
<comment type="caution">
    <text evidence="1">The sequence shown here is derived from an EMBL/GenBank/DDBJ whole genome shotgun (WGS) entry which is preliminary data.</text>
</comment>
<keyword evidence="2" id="KW-1185">Reference proteome</keyword>
<gene>
    <name evidence="1" type="ORF">GRI97_12985</name>
</gene>
<dbReference type="Proteomes" id="UP000469430">
    <property type="component" value="Unassembled WGS sequence"/>
</dbReference>
<dbReference type="AlphaFoldDB" id="A0A6I4TVQ4"/>
<dbReference type="OrthoDB" id="7427752at2"/>
<proteinExistence type="predicted"/>
<protein>
    <submittedName>
        <fullName evidence="1">Hpt domain-containing protein</fullName>
    </submittedName>
</protein>
<evidence type="ECO:0000313" key="1">
    <source>
        <dbReference type="EMBL" id="MXO99902.1"/>
    </source>
</evidence>
<name>A0A6I4TVQ4_9SPHN</name>
<accession>A0A6I4TVQ4</accession>
<evidence type="ECO:0000313" key="2">
    <source>
        <dbReference type="Proteomes" id="UP000469430"/>
    </source>
</evidence>